<sequence length="1060" mass="115058">MERARRLANRAILRRLVNESKQSHNQARNESSLLNSSSPVPYTPSRYVSSLSSFGSRSPRSGLLPGTKNIVSHNVSAGYYGIGSQIRSISVESLKPSDTFPRRHNSATPEEQTKMAELCGFETLDSLIDSTVPKSIRLDSMKFSKFDGGLTESQMTEHMKYLASKNKVFKSYIGMGYYNTHVPPVILRNIMENPAWYTQYTPYQAEISQGRLESLLNYQTMITDLTGLPMSNASLLDEGTAAAEAMAMCNNILKGKKKTFIIANNCHPQTIDICKTRAGGFDLEVVTADLKDIDYKSGDVCGVLVQYPGTEGEVLDYGEFIKNAHAHGVKVVMASDLLALTMLKPPGELGADIVVGSAQRFGVPMGYGGPHAAFLATSQEYKRMMPGRIIGVSVDSSGKPALRMAMQTREQHIRRDKATSNICTAQALLANMAAMYAVYHGPEGLKTIAQRVHGLAGAFSVGLKKLGTAEVQGLPFFDTVKVKCADAHAIADAAYKSEINLRVVDAKTITVSFDETTTLEDVDELFKVFSGGKPVPFTTASLAPEVQNVIPSGLTRESPYLTHPIFNTYHTEHELLRYMHRLQSKDLSLCHSMIPLGSCTMKLNATSEMMPVTFPNFTDIHPFAPTEQSQGYQEMFDDLGNLLCTITGFDSFSLQPNAGAAGEYAGLMVIRAYHKARGDHHRNVCIIPVSAHGTNPASAAMCGMKIVAVGTDAKGNINVEELRKAAEANRDNLSALMVTYPSTHGVYEEGIDEICKIIHDNGGQVYMDGANMNAQVGLTSPGFIGADVCHLNLHKTFCIPHGGGGPGMGPIGVMKHLAPYLPSHPVVATGGIPAPDQSQPLGTISAAPWGSALILPISYTYIAMMGSKGLTDASKIAILNANYMAKRLENYYPILFRGVNGTVAHEFIVDLRGVKNTAGIEPEDVAKRLMDYGFHAPTMSWPVPGTLMIEPTESESKAELDRFCDALISIREEIAEIEKGKADIHNNVLKGAPHPPSLLMGNAWTKPYSREDAAFPASWLRVAKFWPSTGRVDNVYGDRNLVCTLLPASQVVEEQAAATA</sequence>
<protein>
    <recommendedName>
        <fullName evidence="10">Glycine cleavage system P protein</fullName>
        <ecNumber evidence="10">1.4.4.2</ecNumber>
    </recommendedName>
</protein>
<dbReference type="FunFam" id="3.40.640.10:FF:000005">
    <property type="entry name" value="Glycine dehydrogenase (decarboxylating), mitochondrial"/>
    <property type="match status" value="1"/>
</dbReference>
<dbReference type="GO" id="GO:0004375">
    <property type="term" value="F:glycine dehydrogenase (decarboxylating) activity"/>
    <property type="evidence" value="ECO:0007669"/>
    <property type="project" value="UniProtKB-UniRule"/>
</dbReference>
<dbReference type="NCBIfam" id="TIGR00461">
    <property type="entry name" value="gcvP"/>
    <property type="match status" value="1"/>
</dbReference>
<dbReference type="Gene3D" id="3.90.1150.10">
    <property type="entry name" value="Aspartate Aminotransferase, domain 1"/>
    <property type="match status" value="2"/>
</dbReference>
<evidence type="ECO:0000256" key="11">
    <source>
        <dbReference type="SAM" id="MobiDB-lite"/>
    </source>
</evidence>
<feature type="domain" description="Glycine cleavage system P-protein N-terminal" evidence="12">
    <location>
        <begin position="547"/>
        <end position="822"/>
    </location>
</feature>
<dbReference type="FunFam" id="3.40.640.10:FF:000007">
    <property type="entry name" value="glycine dehydrogenase (Decarboxylating), mitochondrial"/>
    <property type="match status" value="1"/>
</dbReference>
<evidence type="ECO:0000313" key="15">
    <source>
        <dbReference type="Proteomes" id="UP000326939"/>
    </source>
</evidence>
<dbReference type="HAMAP" id="MF_00711">
    <property type="entry name" value="GcvP"/>
    <property type="match status" value="1"/>
</dbReference>
<dbReference type="FunFam" id="3.90.1150.10:FF:000025">
    <property type="entry name" value="Glycine cleavage system P protein"/>
    <property type="match status" value="1"/>
</dbReference>
<keyword evidence="6 10" id="KW-0496">Mitochondrion</keyword>
<dbReference type="InterPro" id="IPR003437">
    <property type="entry name" value="GcvP"/>
</dbReference>
<dbReference type="Pfam" id="PF21478">
    <property type="entry name" value="GcvP2_C"/>
    <property type="match status" value="1"/>
</dbReference>
<proteinExistence type="inferred from homology"/>
<dbReference type="FunFam" id="3.90.1150.10:FF:000007">
    <property type="entry name" value="Glycine dehydrogenase (decarboxylating), mitochondrial"/>
    <property type="match status" value="1"/>
</dbReference>
<keyword evidence="5 10" id="KW-0560">Oxidoreductase</keyword>
<dbReference type="InterPro" id="IPR015422">
    <property type="entry name" value="PyrdxlP-dep_Trfase_small"/>
</dbReference>
<dbReference type="CDD" id="cd00613">
    <property type="entry name" value="GDC-P"/>
    <property type="match status" value="2"/>
</dbReference>
<reference evidence="15" key="1">
    <citation type="journal article" date="2019" name="Gigascience">
        <title>De novo genome assembly of the endangered Acer yangbiense, a plant species with extremely small populations endemic to Yunnan Province, China.</title>
        <authorList>
            <person name="Yang J."/>
            <person name="Wariss H.M."/>
            <person name="Tao L."/>
            <person name="Zhang R."/>
            <person name="Yun Q."/>
            <person name="Hollingsworth P."/>
            <person name="Dao Z."/>
            <person name="Luo G."/>
            <person name="Guo H."/>
            <person name="Ma Y."/>
            <person name="Sun W."/>
        </authorList>
    </citation>
    <scope>NUCLEOTIDE SEQUENCE [LARGE SCALE GENOMIC DNA]</scope>
    <source>
        <strain evidence="15">cv. br00</strain>
    </source>
</reference>
<dbReference type="PANTHER" id="PTHR11773">
    <property type="entry name" value="GLYCINE DEHYDROGENASE, DECARBOXYLATING"/>
    <property type="match status" value="1"/>
</dbReference>
<dbReference type="Gene3D" id="3.40.640.10">
    <property type="entry name" value="Type I PLP-dependent aspartate aminotransferase-like (Major domain)"/>
    <property type="match status" value="2"/>
</dbReference>
<comment type="caution">
    <text evidence="14">The sequence shown here is derived from an EMBL/GenBank/DDBJ whole genome shotgun (WGS) entry which is preliminary data.</text>
</comment>
<dbReference type="PANTHER" id="PTHR11773:SF1">
    <property type="entry name" value="GLYCINE DEHYDROGENASE (DECARBOXYLATING), MITOCHONDRIAL"/>
    <property type="match status" value="1"/>
</dbReference>
<dbReference type="NCBIfam" id="NF003346">
    <property type="entry name" value="PRK04366.1"/>
    <property type="match status" value="1"/>
</dbReference>
<feature type="domain" description="Glycine dehydrogenase C-terminal" evidence="13">
    <location>
        <begin position="873"/>
        <end position="994"/>
    </location>
</feature>
<name>A0A5N5MDK8_9ROSI</name>
<evidence type="ECO:0000313" key="14">
    <source>
        <dbReference type="EMBL" id="KAB5553138.1"/>
    </source>
</evidence>
<evidence type="ECO:0000256" key="3">
    <source>
        <dbReference type="ARBA" id="ARBA00010756"/>
    </source>
</evidence>
<comment type="cofactor">
    <cofactor evidence="1 9 10">
        <name>pyridoxal 5'-phosphate</name>
        <dbReference type="ChEBI" id="CHEBI:597326"/>
    </cofactor>
</comment>
<evidence type="ECO:0000256" key="1">
    <source>
        <dbReference type="ARBA" id="ARBA00001933"/>
    </source>
</evidence>
<evidence type="ECO:0000256" key="7">
    <source>
        <dbReference type="ARBA" id="ARBA00046415"/>
    </source>
</evidence>
<dbReference type="AlphaFoldDB" id="A0A5N5MDK8"/>
<dbReference type="GO" id="GO:0009941">
    <property type="term" value="C:chloroplast envelope"/>
    <property type="evidence" value="ECO:0007669"/>
    <property type="project" value="TreeGrafter"/>
</dbReference>
<comment type="subunit">
    <text evidence="7">Homodimer. The glycine cleavage system is composed of four proteins: P, T, L and H.</text>
</comment>
<dbReference type="Pfam" id="PF02347">
    <property type="entry name" value="GDC-P"/>
    <property type="match status" value="2"/>
</dbReference>
<feature type="region of interest" description="Disordered" evidence="11">
    <location>
        <begin position="18"/>
        <end position="39"/>
    </location>
</feature>
<evidence type="ECO:0000256" key="2">
    <source>
        <dbReference type="ARBA" id="ARBA00004173"/>
    </source>
</evidence>
<dbReference type="InterPro" id="IPR020581">
    <property type="entry name" value="GDC_P"/>
</dbReference>
<evidence type="ECO:0000259" key="13">
    <source>
        <dbReference type="Pfam" id="PF21478"/>
    </source>
</evidence>
<dbReference type="InterPro" id="IPR049315">
    <property type="entry name" value="GDC-P_N"/>
</dbReference>
<dbReference type="Proteomes" id="UP000326939">
    <property type="component" value="Chromosome 6"/>
</dbReference>
<feature type="domain" description="Glycine cleavage system P-protein N-terminal" evidence="12">
    <location>
        <begin position="103"/>
        <end position="529"/>
    </location>
</feature>
<dbReference type="GO" id="GO:0016594">
    <property type="term" value="F:glycine binding"/>
    <property type="evidence" value="ECO:0007669"/>
    <property type="project" value="TreeGrafter"/>
</dbReference>
<dbReference type="InterPro" id="IPR049316">
    <property type="entry name" value="GDC-P_C"/>
</dbReference>
<evidence type="ECO:0000256" key="8">
    <source>
        <dbReference type="ARBA" id="ARBA00049026"/>
    </source>
</evidence>
<comment type="subcellular location">
    <subcellularLocation>
        <location evidence="2 10">Mitochondrion</location>
    </subcellularLocation>
</comment>
<comment type="catalytic activity">
    <reaction evidence="8 10">
        <text>N(6)-[(R)-lipoyl]-L-lysyl-[glycine-cleavage complex H protein] + glycine + H(+) = N(6)-[(R)-S(8)-aminomethyldihydrolipoyl]-L-lysyl-[glycine-cleavage complex H protein] + CO2</text>
        <dbReference type="Rhea" id="RHEA:24304"/>
        <dbReference type="Rhea" id="RHEA-COMP:10494"/>
        <dbReference type="Rhea" id="RHEA-COMP:10495"/>
        <dbReference type="ChEBI" id="CHEBI:15378"/>
        <dbReference type="ChEBI" id="CHEBI:16526"/>
        <dbReference type="ChEBI" id="CHEBI:57305"/>
        <dbReference type="ChEBI" id="CHEBI:83099"/>
        <dbReference type="ChEBI" id="CHEBI:83143"/>
        <dbReference type="EC" id="1.4.4.2"/>
    </reaction>
</comment>
<dbReference type="InterPro" id="IPR015421">
    <property type="entry name" value="PyrdxlP-dep_Trfase_major"/>
</dbReference>
<keyword evidence="4 9" id="KW-0663">Pyridoxal phosphate</keyword>
<evidence type="ECO:0000256" key="10">
    <source>
        <dbReference type="RuleBase" id="RU364056"/>
    </source>
</evidence>
<gene>
    <name evidence="14" type="ORF">DKX38_010449</name>
</gene>
<organism evidence="14 15">
    <name type="scientific">Salix brachista</name>
    <dbReference type="NCBI Taxonomy" id="2182728"/>
    <lineage>
        <taxon>Eukaryota</taxon>
        <taxon>Viridiplantae</taxon>
        <taxon>Streptophyta</taxon>
        <taxon>Embryophyta</taxon>
        <taxon>Tracheophyta</taxon>
        <taxon>Spermatophyta</taxon>
        <taxon>Magnoliopsida</taxon>
        <taxon>eudicotyledons</taxon>
        <taxon>Gunneridae</taxon>
        <taxon>Pentapetalae</taxon>
        <taxon>rosids</taxon>
        <taxon>fabids</taxon>
        <taxon>Malpighiales</taxon>
        <taxon>Salicaceae</taxon>
        <taxon>Saliceae</taxon>
        <taxon>Salix</taxon>
    </lineage>
</organism>
<dbReference type="InterPro" id="IPR015424">
    <property type="entry name" value="PyrdxlP-dep_Trfase"/>
</dbReference>
<dbReference type="EMBL" id="VDCV01000006">
    <property type="protein sequence ID" value="KAB5553138.1"/>
    <property type="molecule type" value="Genomic_DNA"/>
</dbReference>
<accession>A0A5N5MDK8</accession>
<feature type="compositionally biased region" description="Polar residues" evidence="11">
    <location>
        <begin position="23"/>
        <end position="39"/>
    </location>
</feature>
<evidence type="ECO:0000256" key="6">
    <source>
        <dbReference type="ARBA" id="ARBA00023128"/>
    </source>
</evidence>
<dbReference type="GO" id="GO:0048046">
    <property type="term" value="C:apoplast"/>
    <property type="evidence" value="ECO:0007669"/>
    <property type="project" value="TreeGrafter"/>
</dbReference>
<comment type="function">
    <text evidence="10">The glycine cleavage system catalyzes the degradation of glycine.</text>
</comment>
<evidence type="ECO:0000256" key="9">
    <source>
        <dbReference type="PIRSR" id="PIRSR603437-50"/>
    </source>
</evidence>
<comment type="similarity">
    <text evidence="3 10">Belongs to the GcvP family.</text>
</comment>
<dbReference type="GO" id="GO:0030170">
    <property type="term" value="F:pyridoxal phosphate binding"/>
    <property type="evidence" value="ECO:0007669"/>
    <property type="project" value="TreeGrafter"/>
</dbReference>
<dbReference type="GO" id="GO:0005960">
    <property type="term" value="C:glycine cleavage complex"/>
    <property type="evidence" value="ECO:0007669"/>
    <property type="project" value="TreeGrafter"/>
</dbReference>
<keyword evidence="15" id="KW-1185">Reference proteome</keyword>
<evidence type="ECO:0000256" key="4">
    <source>
        <dbReference type="ARBA" id="ARBA00022898"/>
    </source>
</evidence>
<evidence type="ECO:0000256" key="5">
    <source>
        <dbReference type="ARBA" id="ARBA00023002"/>
    </source>
</evidence>
<dbReference type="SUPFAM" id="SSF53383">
    <property type="entry name" value="PLP-dependent transferases"/>
    <property type="match status" value="2"/>
</dbReference>
<dbReference type="EC" id="1.4.4.2" evidence="10"/>
<evidence type="ECO:0000259" key="12">
    <source>
        <dbReference type="Pfam" id="PF02347"/>
    </source>
</evidence>
<dbReference type="GO" id="GO:0019464">
    <property type="term" value="P:glycine decarboxylation via glycine cleavage system"/>
    <property type="evidence" value="ECO:0007669"/>
    <property type="project" value="TreeGrafter"/>
</dbReference>
<keyword evidence="10" id="KW-0809">Transit peptide</keyword>
<feature type="modified residue" description="N6-(pyridoxal phosphate)lysine" evidence="9">
    <location>
        <position position="795"/>
    </location>
</feature>
<dbReference type="GO" id="GO:0005739">
    <property type="term" value="C:mitochondrion"/>
    <property type="evidence" value="ECO:0007669"/>
    <property type="project" value="UniProtKB-SubCell"/>
</dbReference>